<dbReference type="RefSeq" id="WP_057954330.1">
    <property type="nucleotide sequence ID" value="NZ_CP013118.1"/>
</dbReference>
<feature type="transmembrane region" description="Helical" evidence="1">
    <location>
        <begin position="7"/>
        <end position="30"/>
    </location>
</feature>
<protein>
    <submittedName>
        <fullName evidence="2">Uncharacterized protein</fullName>
    </submittedName>
</protein>
<feature type="transmembrane region" description="Helical" evidence="1">
    <location>
        <begin position="137"/>
        <end position="159"/>
    </location>
</feature>
<keyword evidence="1" id="KW-1133">Transmembrane helix</keyword>
<keyword evidence="1" id="KW-0812">Transmembrane</keyword>
<proteinExistence type="predicted"/>
<evidence type="ECO:0000256" key="1">
    <source>
        <dbReference type="SAM" id="Phobius"/>
    </source>
</evidence>
<keyword evidence="1" id="KW-0472">Membrane</keyword>
<accession>A0A0S2I3Y9</accession>
<keyword evidence="3" id="KW-1185">Reference proteome</keyword>
<reference evidence="2 3" key="1">
    <citation type="submission" date="2015-11" db="EMBL/GenBank/DDBJ databases">
        <title>Description and complete genome sequence of a novel strain predominating in hypersaline microbial mats and representing a new family of the Bacteriodetes phylum.</title>
        <authorList>
            <person name="Spring S."/>
            <person name="Bunk B."/>
            <person name="Sproer C."/>
            <person name="Klenk H.-P."/>
        </authorList>
    </citation>
    <scope>NUCLEOTIDE SEQUENCE [LARGE SCALE GENOMIC DNA]</scope>
    <source>
        <strain evidence="2 3">L21-Spi-D4</strain>
    </source>
</reference>
<dbReference type="OrthoDB" id="1050202at2"/>
<dbReference type="Proteomes" id="UP000064893">
    <property type="component" value="Chromosome"/>
</dbReference>
<sequence>MDKKLKWVLYTFLTAFAFYWISNLLLWFPWSISESLGITLMLTVAPLLWVVAVYQCLIRYPDKQLFAASMLIGIIFLFVAAVLDYLFFGLIRNAMDDLYKMTTFYGYAFLLALPILEVSIIPKRIKMRYRKVQKQNFLFMLNIGLTALGILIIIIELNITL</sequence>
<dbReference type="STRING" id="1307839.L21SP5_03383"/>
<name>A0A0S2I3Y9_9BACT</name>
<feature type="transmembrane region" description="Helical" evidence="1">
    <location>
        <begin position="104"/>
        <end position="125"/>
    </location>
</feature>
<feature type="transmembrane region" description="Helical" evidence="1">
    <location>
        <begin position="65"/>
        <end position="92"/>
    </location>
</feature>
<feature type="transmembrane region" description="Helical" evidence="1">
    <location>
        <begin position="36"/>
        <end position="58"/>
    </location>
</feature>
<dbReference type="KEGG" id="blq:L21SP5_03383"/>
<dbReference type="EMBL" id="CP013118">
    <property type="protein sequence ID" value="ALO16996.1"/>
    <property type="molecule type" value="Genomic_DNA"/>
</dbReference>
<evidence type="ECO:0000313" key="2">
    <source>
        <dbReference type="EMBL" id="ALO16996.1"/>
    </source>
</evidence>
<organism evidence="2 3">
    <name type="scientific">Salinivirga cyanobacteriivorans</name>
    <dbReference type="NCBI Taxonomy" id="1307839"/>
    <lineage>
        <taxon>Bacteria</taxon>
        <taxon>Pseudomonadati</taxon>
        <taxon>Bacteroidota</taxon>
        <taxon>Bacteroidia</taxon>
        <taxon>Bacteroidales</taxon>
        <taxon>Salinivirgaceae</taxon>
        <taxon>Salinivirga</taxon>
    </lineage>
</organism>
<evidence type="ECO:0000313" key="3">
    <source>
        <dbReference type="Proteomes" id="UP000064893"/>
    </source>
</evidence>
<gene>
    <name evidence="2" type="ORF">L21SP5_03383</name>
</gene>
<dbReference type="AlphaFoldDB" id="A0A0S2I3Y9"/>